<dbReference type="InterPro" id="IPR003593">
    <property type="entry name" value="AAA+_ATPase"/>
</dbReference>
<comment type="subcellular location">
    <subcellularLocation>
        <location evidence="8">Cell inner membrane</location>
        <topology evidence="8">Peripheral membrane protein</topology>
    </subcellularLocation>
</comment>
<dbReference type="Pfam" id="PF00005">
    <property type="entry name" value="ABC_tran"/>
    <property type="match status" value="1"/>
</dbReference>
<dbReference type="InterPro" id="IPR000644">
    <property type="entry name" value="CBS_dom"/>
</dbReference>
<keyword evidence="8" id="KW-0997">Cell inner membrane</keyword>
<keyword evidence="8" id="KW-0472">Membrane</keyword>
<dbReference type="SUPFAM" id="SSF52540">
    <property type="entry name" value="P-loop containing nucleoside triphosphate hydrolases"/>
    <property type="match status" value="1"/>
</dbReference>
<dbReference type="CDD" id="cd03294">
    <property type="entry name" value="ABC_Pro_Gly_Betaine"/>
    <property type="match status" value="1"/>
</dbReference>
<comment type="similarity">
    <text evidence="1 8">Belongs to the ABC transporter superfamily.</text>
</comment>
<dbReference type="SMART" id="SM00116">
    <property type="entry name" value="CBS"/>
    <property type="match status" value="2"/>
</dbReference>
<feature type="domain" description="ABC transporter" evidence="9">
    <location>
        <begin position="29"/>
        <end position="265"/>
    </location>
</feature>
<evidence type="ECO:0000259" key="10">
    <source>
        <dbReference type="PROSITE" id="PS51371"/>
    </source>
</evidence>
<keyword evidence="4 8" id="KW-0067">ATP-binding</keyword>
<keyword evidence="8" id="KW-1003">Cell membrane</keyword>
<comment type="catalytic activity">
    <reaction evidence="8">
        <text>a quaternary ammonium(out) + ATP + H2O = a quaternary ammonium(in) + ADP + phosphate + H(+)</text>
        <dbReference type="Rhea" id="RHEA:11036"/>
        <dbReference type="ChEBI" id="CHEBI:15377"/>
        <dbReference type="ChEBI" id="CHEBI:15378"/>
        <dbReference type="ChEBI" id="CHEBI:30616"/>
        <dbReference type="ChEBI" id="CHEBI:35267"/>
        <dbReference type="ChEBI" id="CHEBI:43474"/>
        <dbReference type="ChEBI" id="CHEBI:456216"/>
    </reaction>
</comment>
<dbReference type="InterPro" id="IPR017871">
    <property type="entry name" value="ABC_transporter-like_CS"/>
</dbReference>
<dbReference type="Proteomes" id="UP001357223">
    <property type="component" value="Chromosome"/>
</dbReference>
<keyword evidence="2 8" id="KW-0813">Transport</keyword>
<dbReference type="PROSITE" id="PS51371">
    <property type="entry name" value="CBS"/>
    <property type="match status" value="2"/>
</dbReference>
<evidence type="ECO:0000313" key="11">
    <source>
        <dbReference type="EMBL" id="WVX81677.1"/>
    </source>
</evidence>
<evidence type="ECO:0000313" key="12">
    <source>
        <dbReference type="Proteomes" id="UP001357223"/>
    </source>
</evidence>
<dbReference type="GO" id="GO:0005524">
    <property type="term" value="F:ATP binding"/>
    <property type="evidence" value="ECO:0007669"/>
    <property type="project" value="UniProtKB-KW"/>
</dbReference>
<evidence type="ECO:0000256" key="8">
    <source>
        <dbReference type="RuleBase" id="RU369116"/>
    </source>
</evidence>
<evidence type="ECO:0000256" key="2">
    <source>
        <dbReference type="ARBA" id="ARBA00022448"/>
    </source>
</evidence>
<keyword evidence="5" id="KW-0029">Amino-acid transport</keyword>
<dbReference type="PANTHER" id="PTHR43869">
    <property type="entry name" value="GLYCINE BETAINE/PROLINE BETAINE TRANSPORT SYSTEM ATP-BINDING PROTEIN PROV"/>
    <property type="match status" value="1"/>
</dbReference>
<protein>
    <recommendedName>
        <fullName evidence="8">Quaternary amine transport ATP-binding protein</fullName>
        <ecNumber evidence="8">7.6.2.9</ecNumber>
    </recommendedName>
</protein>
<dbReference type="InterPro" id="IPR003439">
    <property type="entry name" value="ABC_transporter-like_ATP-bd"/>
</dbReference>
<proteinExistence type="inferred from homology"/>
<dbReference type="InterPro" id="IPR051921">
    <property type="entry name" value="ABC_osmolyte_uptake_ATP-bind"/>
</dbReference>
<evidence type="ECO:0000256" key="6">
    <source>
        <dbReference type="ARBA" id="ARBA00023122"/>
    </source>
</evidence>
<evidence type="ECO:0000256" key="4">
    <source>
        <dbReference type="ARBA" id="ARBA00022840"/>
    </source>
</evidence>
<dbReference type="EC" id="7.6.2.9" evidence="8"/>
<keyword evidence="6 7" id="KW-0129">CBS domain</keyword>
<dbReference type="RefSeq" id="WP_338450589.1">
    <property type="nucleotide sequence ID" value="NZ_CP137640.1"/>
</dbReference>
<keyword evidence="3 8" id="KW-0547">Nucleotide-binding</keyword>
<sequence length="408" mass="45409">MKPYVEVRNVSKIFGSNPKAAIELLKQGKSKKEILKVTGQTVGVNKVSFTIYEGEIFVIMGLSGSGKSTLIRMFNRLIDPTMGEILISNEDIVKMNDSRLREVRQKKISMVFQNFALFPHKTIVENTEYGLEIQKVPAAERREKAMQALEVVGLKGYEHQLPSQLSGGMQQRVGLARALASDTDIILMDEAFSALDPLIRKDMQDELMEIQEQLKKTIIFITHDLDEALRIGDRIALMKDGSIIQLGTPEQILMNPANEFVEKFVEDVDLSKVLTASHVMKRAEKISVDRGPRVALEIMRKQGYSSIFVVDRKQRLLGALTAEQARAAIDQNVTISEVMITDIPTVSEDTLLTDLMETIATSSLPMSVVDTEKRLKGIVIRGAVIGALAGNKDSLNDLEDLESEVMMS</sequence>
<dbReference type="Gene3D" id="3.40.50.300">
    <property type="entry name" value="P-loop containing nucleotide triphosphate hydrolases"/>
    <property type="match status" value="1"/>
</dbReference>
<dbReference type="PANTHER" id="PTHR43869:SF1">
    <property type="entry name" value="GLYCINE BETAINE_PROLINE BETAINE TRANSPORT SYSTEM ATP-BINDING PROTEIN PROV"/>
    <property type="match status" value="1"/>
</dbReference>
<dbReference type="SMART" id="SM00382">
    <property type="entry name" value="AAA"/>
    <property type="match status" value="1"/>
</dbReference>
<gene>
    <name evidence="11" type="ORF">R4Z09_01120</name>
</gene>
<dbReference type="SUPFAM" id="SSF54631">
    <property type="entry name" value="CBS-domain pair"/>
    <property type="match status" value="1"/>
</dbReference>
<evidence type="ECO:0000256" key="5">
    <source>
        <dbReference type="ARBA" id="ARBA00022970"/>
    </source>
</evidence>
<feature type="domain" description="CBS" evidence="10">
    <location>
        <begin position="339"/>
        <end position="394"/>
    </location>
</feature>
<evidence type="ECO:0000256" key="1">
    <source>
        <dbReference type="ARBA" id="ARBA00005417"/>
    </source>
</evidence>
<accession>A0ABZ2CD28</accession>
<comment type="subunit">
    <text evidence="8">The complex is probably composed of two ATP-binding proteins, two transmembrane proteins and a solute-binding protein.</text>
</comment>
<dbReference type="InterPro" id="IPR046342">
    <property type="entry name" value="CBS_dom_sf"/>
</dbReference>
<dbReference type="EMBL" id="CP137640">
    <property type="protein sequence ID" value="WVX81677.1"/>
    <property type="molecule type" value="Genomic_DNA"/>
</dbReference>
<dbReference type="InterPro" id="IPR005892">
    <property type="entry name" value="Gly-betaine_transp_ATP-bd"/>
</dbReference>
<dbReference type="PROSITE" id="PS00211">
    <property type="entry name" value="ABC_TRANSPORTER_1"/>
    <property type="match status" value="1"/>
</dbReference>
<name>A0ABZ2CD28_9BACI</name>
<dbReference type="Gene3D" id="3.10.580.10">
    <property type="entry name" value="CBS-domain"/>
    <property type="match status" value="1"/>
</dbReference>
<reference evidence="11 12" key="1">
    <citation type="submission" date="2023-10" db="EMBL/GenBank/DDBJ databases">
        <title>Niallia locisalis sp.nov. isolated from a salt pond sample.</title>
        <authorList>
            <person name="Li X.-J."/>
            <person name="Dong L."/>
        </authorList>
    </citation>
    <scope>NUCLEOTIDE SEQUENCE [LARGE SCALE GENOMIC DNA]</scope>
    <source>
        <strain evidence="11 12">DSM 29761</strain>
    </source>
</reference>
<keyword evidence="12" id="KW-1185">Reference proteome</keyword>
<dbReference type="PROSITE" id="PS50893">
    <property type="entry name" value="ABC_TRANSPORTER_2"/>
    <property type="match status" value="1"/>
</dbReference>
<evidence type="ECO:0000259" key="9">
    <source>
        <dbReference type="PROSITE" id="PS50893"/>
    </source>
</evidence>
<feature type="domain" description="CBS" evidence="10">
    <location>
        <begin position="279"/>
        <end position="335"/>
    </location>
</feature>
<organism evidence="11 12">
    <name type="scientific">Niallia oryzisoli</name>
    <dbReference type="NCBI Taxonomy" id="1737571"/>
    <lineage>
        <taxon>Bacteria</taxon>
        <taxon>Bacillati</taxon>
        <taxon>Bacillota</taxon>
        <taxon>Bacilli</taxon>
        <taxon>Bacillales</taxon>
        <taxon>Bacillaceae</taxon>
        <taxon>Niallia</taxon>
    </lineage>
</organism>
<dbReference type="NCBIfam" id="TIGR01186">
    <property type="entry name" value="proV"/>
    <property type="match status" value="1"/>
</dbReference>
<dbReference type="Pfam" id="PF00571">
    <property type="entry name" value="CBS"/>
    <property type="match status" value="2"/>
</dbReference>
<evidence type="ECO:0000256" key="3">
    <source>
        <dbReference type="ARBA" id="ARBA00022741"/>
    </source>
</evidence>
<dbReference type="InterPro" id="IPR027417">
    <property type="entry name" value="P-loop_NTPase"/>
</dbReference>
<evidence type="ECO:0000256" key="7">
    <source>
        <dbReference type="PROSITE-ProRule" id="PRU00703"/>
    </source>
</evidence>